<organism evidence="1 2">
    <name type="scientific">Tenggerimyces flavus</name>
    <dbReference type="NCBI Taxonomy" id="1708749"/>
    <lineage>
        <taxon>Bacteria</taxon>
        <taxon>Bacillati</taxon>
        <taxon>Actinomycetota</taxon>
        <taxon>Actinomycetes</taxon>
        <taxon>Propionibacteriales</taxon>
        <taxon>Nocardioidaceae</taxon>
        <taxon>Tenggerimyces</taxon>
    </lineage>
</organism>
<proteinExistence type="predicted"/>
<dbReference type="Proteomes" id="UP001595699">
    <property type="component" value="Unassembled WGS sequence"/>
</dbReference>
<evidence type="ECO:0000313" key="1">
    <source>
        <dbReference type="EMBL" id="MFC3761795.1"/>
    </source>
</evidence>
<dbReference type="GO" id="GO:0016787">
    <property type="term" value="F:hydrolase activity"/>
    <property type="evidence" value="ECO:0007669"/>
    <property type="project" value="UniProtKB-KW"/>
</dbReference>
<sequence length="164" mass="17669">MGAGTILRGLDLFDRVVLVLPAALDQPRTQAAAFLTLARAIETADEARIADALRQSQPEAVRDRSDVLDWSRARAHELAGSDLAAMVRALATQQPIDDRADLAGYAGEVLVLAQEGDALHPVEVAVELAETFPKARLEVLPPGGLMWAHRAKVREVVSGFLNED</sequence>
<accession>A0ABV7Y906</accession>
<dbReference type="SUPFAM" id="SSF53474">
    <property type="entry name" value="alpha/beta-Hydrolases"/>
    <property type="match status" value="1"/>
</dbReference>
<dbReference type="InterPro" id="IPR029058">
    <property type="entry name" value="AB_hydrolase_fold"/>
</dbReference>
<keyword evidence="1" id="KW-0378">Hydrolase</keyword>
<dbReference type="EMBL" id="JBHRZH010000009">
    <property type="protein sequence ID" value="MFC3761795.1"/>
    <property type="molecule type" value="Genomic_DNA"/>
</dbReference>
<reference evidence="2" key="1">
    <citation type="journal article" date="2019" name="Int. J. Syst. Evol. Microbiol.">
        <title>The Global Catalogue of Microorganisms (GCM) 10K type strain sequencing project: providing services to taxonomists for standard genome sequencing and annotation.</title>
        <authorList>
            <consortium name="The Broad Institute Genomics Platform"/>
            <consortium name="The Broad Institute Genome Sequencing Center for Infectious Disease"/>
            <person name="Wu L."/>
            <person name="Ma J."/>
        </authorList>
    </citation>
    <scope>NUCLEOTIDE SEQUENCE [LARGE SCALE GENOMIC DNA]</scope>
    <source>
        <strain evidence="2">CGMCC 4.7241</strain>
    </source>
</reference>
<keyword evidence="2" id="KW-1185">Reference proteome</keyword>
<dbReference type="Gene3D" id="3.40.50.1820">
    <property type="entry name" value="alpha/beta hydrolase"/>
    <property type="match status" value="1"/>
</dbReference>
<gene>
    <name evidence="1" type="ORF">ACFOUW_13200</name>
</gene>
<dbReference type="RefSeq" id="WP_205114489.1">
    <property type="nucleotide sequence ID" value="NZ_JAFBCM010000001.1"/>
</dbReference>
<protein>
    <submittedName>
        <fullName evidence="1">Alpha/beta fold hydrolase</fullName>
    </submittedName>
</protein>
<comment type="caution">
    <text evidence="1">The sequence shown here is derived from an EMBL/GenBank/DDBJ whole genome shotgun (WGS) entry which is preliminary data.</text>
</comment>
<evidence type="ECO:0000313" key="2">
    <source>
        <dbReference type="Proteomes" id="UP001595699"/>
    </source>
</evidence>
<name>A0ABV7Y906_9ACTN</name>